<comment type="similarity">
    <text evidence="1">Belongs to the ATG10 family.</text>
</comment>
<dbReference type="GO" id="GO:0061651">
    <property type="term" value="F:Atg12 conjugating enzyme activity"/>
    <property type="evidence" value="ECO:0007669"/>
    <property type="project" value="TreeGrafter"/>
</dbReference>
<name>T2M5V2_HYDVU</name>
<dbReference type="GO" id="GO:0000045">
    <property type="term" value="P:autophagosome assembly"/>
    <property type="evidence" value="ECO:0007669"/>
    <property type="project" value="TreeGrafter"/>
</dbReference>
<evidence type="ECO:0000256" key="4">
    <source>
        <dbReference type="ARBA" id="ARBA00022786"/>
    </source>
</evidence>
<dbReference type="OrthoDB" id="4089664at2759"/>
<gene>
    <name evidence="7" type="primary">ATG10</name>
</gene>
<dbReference type="OMA" id="WKTSKDC"/>
<keyword evidence="4" id="KW-0833">Ubl conjugation pathway</keyword>
<dbReference type="EMBL" id="HAAD01001209">
    <property type="protein sequence ID" value="CDG67441.1"/>
    <property type="molecule type" value="mRNA"/>
</dbReference>
<sequence>MDGYISKEDFKRCCYDICTISMKFQDNFVLRTSKDGDCYMVRKSIKKVDLENEETVLTDFEESFECQSITSSKCCAITFEHHILYSESFNVPVLYFVAYCHDGSMLSLESIWNLVPRQHQHALLEKWSFISQQEHPELGCIYYHLHPCHTSTLMKNFVCNHSIKEKFKNYVLTWLSAVGPVACLDLELEYFK</sequence>
<dbReference type="InterPro" id="IPR007135">
    <property type="entry name" value="Atg3/Atg10"/>
</dbReference>
<dbReference type="GO" id="GO:0005829">
    <property type="term" value="C:cytosol"/>
    <property type="evidence" value="ECO:0007669"/>
    <property type="project" value="TreeGrafter"/>
</dbReference>
<reference evidence="7" key="1">
    <citation type="journal article" date="2013" name="Genome Biol. Evol.">
        <title>Punctuated emergences of genetic and phenotypic innovations in eumetazoan, bilaterian, euteleostome, and hominidae ancestors.</title>
        <authorList>
            <person name="Wenger Y."/>
            <person name="Galliot B."/>
        </authorList>
    </citation>
    <scope>NUCLEOTIDE SEQUENCE</scope>
    <source>
        <tissue evidence="7">Whole animals</tissue>
    </source>
</reference>
<protein>
    <recommendedName>
        <fullName evidence="2">Ubiquitin-like-conjugating enzyme ATG10</fullName>
    </recommendedName>
    <alternativeName>
        <fullName evidence="6">Autophagy-related protein 10</fullName>
    </alternativeName>
</protein>
<dbReference type="KEGG" id="hmg:100214812"/>
<dbReference type="Gene3D" id="3.30.1460.50">
    <property type="match status" value="1"/>
</dbReference>
<dbReference type="GO" id="GO:0032446">
    <property type="term" value="P:protein modification by small protein conjugation"/>
    <property type="evidence" value="ECO:0007669"/>
    <property type="project" value="TreeGrafter"/>
</dbReference>
<evidence type="ECO:0000256" key="5">
    <source>
        <dbReference type="ARBA" id="ARBA00023006"/>
    </source>
</evidence>
<evidence type="ECO:0000256" key="3">
    <source>
        <dbReference type="ARBA" id="ARBA00022679"/>
    </source>
</evidence>
<evidence type="ECO:0000256" key="1">
    <source>
        <dbReference type="ARBA" id="ARBA00005696"/>
    </source>
</evidence>
<keyword evidence="3" id="KW-0808">Transferase</keyword>
<evidence type="ECO:0000256" key="2">
    <source>
        <dbReference type="ARBA" id="ARBA00021099"/>
    </source>
</evidence>
<proteinExistence type="evidence at transcript level"/>
<dbReference type="GO" id="GO:0000422">
    <property type="term" value="P:autophagy of mitochondrion"/>
    <property type="evidence" value="ECO:0007669"/>
    <property type="project" value="TreeGrafter"/>
</dbReference>
<accession>T2M5V2</accession>
<evidence type="ECO:0000256" key="6">
    <source>
        <dbReference type="ARBA" id="ARBA00029833"/>
    </source>
</evidence>
<dbReference type="AlphaFoldDB" id="T2M5V2"/>
<keyword evidence="5" id="KW-0072">Autophagy</keyword>
<organism evidence="7">
    <name type="scientific">Hydra vulgaris</name>
    <name type="common">Hydra</name>
    <name type="synonym">Hydra attenuata</name>
    <dbReference type="NCBI Taxonomy" id="6087"/>
    <lineage>
        <taxon>Eukaryota</taxon>
        <taxon>Metazoa</taxon>
        <taxon>Cnidaria</taxon>
        <taxon>Hydrozoa</taxon>
        <taxon>Hydroidolina</taxon>
        <taxon>Anthoathecata</taxon>
        <taxon>Aplanulata</taxon>
        <taxon>Hydridae</taxon>
        <taxon>Hydra</taxon>
    </lineage>
</organism>
<dbReference type="PANTHER" id="PTHR14957:SF1">
    <property type="entry name" value="UBIQUITIN-LIKE-CONJUGATING ENZYME ATG10"/>
    <property type="match status" value="1"/>
</dbReference>
<evidence type="ECO:0000313" key="7">
    <source>
        <dbReference type="EMBL" id="CDG67441.1"/>
    </source>
</evidence>
<dbReference type="Pfam" id="PF03987">
    <property type="entry name" value="Autophagy_act_C"/>
    <property type="match status" value="1"/>
</dbReference>
<dbReference type="PANTHER" id="PTHR14957">
    <property type="entry name" value="UBIQUITIN-LIKE-CONJUGATING ENZYME ATG10"/>
    <property type="match status" value="1"/>
</dbReference>